<evidence type="ECO:0000256" key="7">
    <source>
        <dbReference type="ARBA" id="ARBA00063809"/>
    </source>
</evidence>
<keyword evidence="15" id="KW-1185">Reference proteome</keyword>
<dbReference type="GO" id="GO:0061605">
    <property type="term" value="F:molybdopterin-synthase adenylyltransferase activity"/>
    <property type="evidence" value="ECO:0007669"/>
    <property type="project" value="UniProtKB-EC"/>
</dbReference>
<evidence type="ECO:0000256" key="2">
    <source>
        <dbReference type="ARBA" id="ARBA00022679"/>
    </source>
</evidence>
<evidence type="ECO:0000259" key="13">
    <source>
        <dbReference type="Pfam" id="PF00899"/>
    </source>
</evidence>
<dbReference type="GO" id="GO:0005829">
    <property type="term" value="C:cytosol"/>
    <property type="evidence" value="ECO:0007669"/>
    <property type="project" value="TreeGrafter"/>
</dbReference>
<evidence type="ECO:0000313" key="15">
    <source>
        <dbReference type="Proteomes" id="UP000233350"/>
    </source>
</evidence>
<dbReference type="CDD" id="cd00757">
    <property type="entry name" value="ThiF_MoeB_HesA_family"/>
    <property type="match status" value="1"/>
</dbReference>
<gene>
    <name evidence="14" type="ORF">BCM31_07820</name>
</gene>
<evidence type="ECO:0000256" key="12">
    <source>
        <dbReference type="ARBA" id="ARBA00078531"/>
    </source>
</evidence>
<proteinExistence type="inferred from homology"/>
<evidence type="ECO:0000256" key="6">
    <source>
        <dbReference type="ARBA" id="ARBA00055169"/>
    </source>
</evidence>
<dbReference type="FunFam" id="3.40.50.720:FF:000033">
    <property type="entry name" value="Adenylyltransferase and sulfurtransferase MOCS3"/>
    <property type="match status" value="1"/>
</dbReference>
<dbReference type="SUPFAM" id="SSF69572">
    <property type="entry name" value="Activating enzymes of the ubiquitin-like proteins"/>
    <property type="match status" value="1"/>
</dbReference>
<keyword evidence="3" id="KW-0547">Nucleotide-binding</keyword>
<comment type="subunit">
    <text evidence="7">Homodimer. Forms a stable heterotetrameric complex of 2 MoeB and 2 MoaD during adenylation of MoaD.</text>
</comment>
<comment type="caution">
    <text evidence="14">The sequence shown here is derived from an EMBL/GenBank/DDBJ whole genome shotgun (WGS) entry which is preliminary data.</text>
</comment>
<dbReference type="Proteomes" id="UP000233350">
    <property type="component" value="Unassembled WGS sequence"/>
</dbReference>
<evidence type="ECO:0000256" key="9">
    <source>
        <dbReference type="ARBA" id="ARBA00073635"/>
    </source>
</evidence>
<comment type="catalytic activity">
    <reaction evidence="5">
        <text>[molybdopterin-synthase sulfur-carrier protein]-C-terminal Gly-Gly + ATP + H(+) = [molybdopterin-synthase sulfur-carrier protein]-C-terminal Gly-Gly-AMP + diphosphate</text>
        <dbReference type="Rhea" id="RHEA:43616"/>
        <dbReference type="Rhea" id="RHEA-COMP:12159"/>
        <dbReference type="Rhea" id="RHEA-COMP:12202"/>
        <dbReference type="ChEBI" id="CHEBI:15378"/>
        <dbReference type="ChEBI" id="CHEBI:30616"/>
        <dbReference type="ChEBI" id="CHEBI:33019"/>
        <dbReference type="ChEBI" id="CHEBI:90618"/>
        <dbReference type="ChEBI" id="CHEBI:90778"/>
        <dbReference type="EC" id="2.7.7.80"/>
    </reaction>
</comment>
<name>A0A2N3PLH2_9HELI</name>
<feature type="domain" description="THIF-type NAD/FAD binding fold" evidence="13">
    <location>
        <begin position="11"/>
        <end position="245"/>
    </location>
</feature>
<dbReference type="GO" id="GO:0004792">
    <property type="term" value="F:thiosulfate-cyanide sulfurtransferase activity"/>
    <property type="evidence" value="ECO:0007669"/>
    <property type="project" value="TreeGrafter"/>
</dbReference>
<evidence type="ECO:0000256" key="5">
    <source>
        <dbReference type="ARBA" id="ARBA00052218"/>
    </source>
</evidence>
<dbReference type="Pfam" id="PF00899">
    <property type="entry name" value="ThiF"/>
    <property type="match status" value="1"/>
</dbReference>
<dbReference type="PANTHER" id="PTHR10953">
    <property type="entry name" value="UBIQUITIN-ACTIVATING ENZYME E1"/>
    <property type="match status" value="1"/>
</dbReference>
<dbReference type="GO" id="GO:0005524">
    <property type="term" value="F:ATP binding"/>
    <property type="evidence" value="ECO:0007669"/>
    <property type="project" value="UniProtKB-KW"/>
</dbReference>
<dbReference type="InterPro" id="IPR045886">
    <property type="entry name" value="ThiF/MoeB/HesA"/>
</dbReference>
<organism evidence="14 15">
    <name type="scientific">Helicobacter winghamensis</name>
    <dbReference type="NCBI Taxonomy" id="157268"/>
    <lineage>
        <taxon>Bacteria</taxon>
        <taxon>Pseudomonadati</taxon>
        <taxon>Campylobacterota</taxon>
        <taxon>Epsilonproteobacteria</taxon>
        <taxon>Campylobacterales</taxon>
        <taxon>Helicobacteraceae</taxon>
        <taxon>Helicobacter</taxon>
    </lineage>
</organism>
<dbReference type="InterPro" id="IPR000594">
    <property type="entry name" value="ThiF_NAD_FAD-bd"/>
</dbReference>
<dbReference type="STRING" id="556267.HWAG_00596"/>
<dbReference type="Gene3D" id="3.40.50.720">
    <property type="entry name" value="NAD(P)-binding Rossmann-like Domain"/>
    <property type="match status" value="1"/>
</dbReference>
<dbReference type="AlphaFoldDB" id="A0A2N3PLH2"/>
<keyword evidence="4" id="KW-0067">ATP-binding</keyword>
<evidence type="ECO:0000256" key="11">
    <source>
        <dbReference type="ARBA" id="ARBA00075328"/>
    </source>
</evidence>
<accession>A0A2N3PLH2</accession>
<dbReference type="RefSeq" id="WP_006802289.1">
    <property type="nucleotide sequence ID" value="NZ_CABKOI010000021.1"/>
</dbReference>
<keyword evidence="2 14" id="KW-0808">Transferase</keyword>
<evidence type="ECO:0000256" key="8">
    <source>
        <dbReference type="ARBA" id="ARBA00066884"/>
    </source>
</evidence>
<evidence type="ECO:0000256" key="4">
    <source>
        <dbReference type="ARBA" id="ARBA00022840"/>
    </source>
</evidence>
<evidence type="ECO:0000256" key="3">
    <source>
        <dbReference type="ARBA" id="ARBA00022741"/>
    </source>
</evidence>
<dbReference type="GeneID" id="97289067"/>
<comment type="function">
    <text evidence="6">Catalyzes the adenylation by ATP of the carboxyl group of the C-terminal glycine of sulfur carrier protein MoaD.</text>
</comment>
<dbReference type="EC" id="2.7.7.80" evidence="8"/>
<dbReference type="GO" id="GO:0008146">
    <property type="term" value="F:sulfotransferase activity"/>
    <property type="evidence" value="ECO:0007669"/>
    <property type="project" value="TreeGrafter"/>
</dbReference>
<evidence type="ECO:0000256" key="1">
    <source>
        <dbReference type="ARBA" id="ARBA00009919"/>
    </source>
</evidence>
<reference evidence="14 15" key="1">
    <citation type="submission" date="2016-07" db="EMBL/GenBank/DDBJ databases">
        <title>Detection of Helicobacter winghamensis from caecal content of red fox (Vulpes vulpes).</title>
        <authorList>
            <person name="Zanoni R.G."/>
            <person name="Florio D."/>
            <person name="Caffara M."/>
            <person name="Renzi M."/>
            <person name="Parisi A."/>
            <person name="Pasquali F."/>
            <person name="Manfreda G."/>
        </authorList>
    </citation>
    <scope>NUCLEOTIDE SEQUENCE [LARGE SCALE GENOMIC DNA]</scope>
    <source>
        <strain evidence="14 15">295_13</strain>
    </source>
</reference>
<dbReference type="InterPro" id="IPR035985">
    <property type="entry name" value="Ubiquitin-activating_enz"/>
</dbReference>
<dbReference type="PANTHER" id="PTHR10953:SF102">
    <property type="entry name" value="ADENYLYLTRANSFERASE AND SULFURTRANSFERASE MOCS3"/>
    <property type="match status" value="1"/>
</dbReference>
<evidence type="ECO:0000313" key="14">
    <source>
        <dbReference type="EMBL" id="PKT82626.1"/>
    </source>
</evidence>
<dbReference type="EMBL" id="MBPK01000002">
    <property type="protein sequence ID" value="PKT82626.1"/>
    <property type="molecule type" value="Genomic_DNA"/>
</dbReference>
<evidence type="ECO:0000256" key="10">
    <source>
        <dbReference type="ARBA" id="ARBA00075110"/>
    </source>
</evidence>
<comment type="similarity">
    <text evidence="1">Belongs to the HesA/MoeB/ThiF family.</text>
</comment>
<sequence length="260" mass="28429">MEFTQEELERYKRNILLAGIGQEGQLKLKNARVFVAGAGGLGSPILYYLAAAGVGNLGICDGDVLDTSNLQRQILHNTQDLNKNKADSAFEKLRLLNPSLNLEVFREYLTPQNILTYINNYDIIVEATDVFNAKFLINDACVLANKILVRGSALAFSGQAMSVKPKESACYACLFNEPPKSEMPTSASVGILGATAGLFGCIEASEVIKIITGVGEPLFNKLLTCDVRSLEFRTITIKRNPNCRVCGENGIVKLDEKLYQ</sequence>
<dbReference type="OrthoDB" id="9804286at2"/>
<dbReference type="GO" id="GO:0008641">
    <property type="term" value="F:ubiquitin-like modifier activating enzyme activity"/>
    <property type="evidence" value="ECO:0007669"/>
    <property type="project" value="InterPro"/>
</dbReference>
<keyword evidence="14" id="KW-0548">Nucleotidyltransferase</keyword>
<protein>
    <recommendedName>
        <fullName evidence="9">Molybdopterin-synthase adenylyltransferase</fullName>
        <ecNumber evidence="8">2.7.7.80</ecNumber>
    </recommendedName>
    <alternativeName>
        <fullName evidence="12">MoaD protein adenylase</fullName>
    </alternativeName>
    <alternativeName>
        <fullName evidence="10">Molybdopterin-converting factor subunit 1 adenylase</fullName>
    </alternativeName>
    <alternativeName>
        <fullName evidence="11">Sulfur carrier protein MoaD adenylyltransferase</fullName>
    </alternativeName>
</protein>